<evidence type="ECO:0000313" key="3">
    <source>
        <dbReference type="Proteomes" id="UP000197361"/>
    </source>
</evidence>
<sequence length="71" mass="8184">MNFFEQKRGATATMSQDTTARQLTPTTSQHSVELCDVRLDLQLSRETLSRMSEVDHRTTRAFTTATRFAFR</sequence>
<evidence type="ECO:0000256" key="1">
    <source>
        <dbReference type="SAM" id="MobiDB-lite"/>
    </source>
</evidence>
<keyword evidence="3" id="KW-1185">Reference proteome</keyword>
<proteinExistence type="predicted"/>
<organism evidence="2 3">
    <name type="scientific">Sphingopyxis bauzanensis</name>
    <dbReference type="NCBI Taxonomy" id="651663"/>
    <lineage>
        <taxon>Bacteria</taxon>
        <taxon>Pseudomonadati</taxon>
        <taxon>Pseudomonadota</taxon>
        <taxon>Alphaproteobacteria</taxon>
        <taxon>Sphingomonadales</taxon>
        <taxon>Sphingomonadaceae</taxon>
        <taxon>Sphingopyxis</taxon>
    </lineage>
</organism>
<comment type="caution">
    <text evidence="2">The sequence shown here is derived from an EMBL/GenBank/DDBJ whole genome shotgun (WGS) entry which is preliminary data.</text>
</comment>
<protein>
    <submittedName>
        <fullName evidence="2">Uncharacterized protein</fullName>
    </submittedName>
</protein>
<name>A0A246K0H8_9SPHN</name>
<reference evidence="2 3" key="1">
    <citation type="journal article" date="2010" name="Int. J. Syst. Evol. Microbiol.">
        <title>Sphingopyxis bauzanensis sp. nov., a psychrophilic bacterium isolated from soil.</title>
        <authorList>
            <person name="Zhang D.C."/>
            <person name="Liu H.C."/>
            <person name="Xin Y.H."/>
            <person name="Zhou Y.G."/>
            <person name="Schinner F."/>
            <person name="Margesin R."/>
        </authorList>
    </citation>
    <scope>NUCLEOTIDE SEQUENCE [LARGE SCALE GENOMIC DNA]</scope>
    <source>
        <strain evidence="2 3">DSM 22271</strain>
    </source>
</reference>
<dbReference type="EMBL" id="NISK01000001">
    <property type="protein sequence ID" value="OWQ98990.1"/>
    <property type="molecule type" value="Genomic_DNA"/>
</dbReference>
<gene>
    <name evidence="2" type="ORF">CDQ92_02095</name>
</gene>
<dbReference type="Proteomes" id="UP000197361">
    <property type="component" value="Unassembled WGS sequence"/>
</dbReference>
<accession>A0A246K0H8</accession>
<dbReference type="AlphaFoldDB" id="A0A246K0H8"/>
<evidence type="ECO:0000313" key="2">
    <source>
        <dbReference type="EMBL" id="OWQ98990.1"/>
    </source>
</evidence>
<feature type="region of interest" description="Disordered" evidence="1">
    <location>
        <begin position="1"/>
        <end position="27"/>
    </location>
</feature>
<feature type="compositionally biased region" description="Polar residues" evidence="1">
    <location>
        <begin position="12"/>
        <end position="27"/>
    </location>
</feature>